<keyword evidence="2" id="KW-1185">Reference proteome</keyword>
<proteinExistence type="predicted"/>
<name>A0A915PLM2_9BILA</name>
<dbReference type="WBParaSite" id="sdigi.contig13.g1339.t1">
    <property type="protein sequence ID" value="sdigi.contig13.g1339.t1"/>
    <property type="gene ID" value="sdigi.contig13.g1339"/>
</dbReference>
<sequence length="108" mass="12432">MSIERFQCSEGQREDNKSQGGHRSMKMNRRHHNGYGYVCICSIGIDESSDSKHNGSIARWRFLPARSDGQCNDWFIVSSCRLFMPCHHLRKSSQPPGPCGIELQRLEY</sequence>
<evidence type="ECO:0000313" key="3">
    <source>
        <dbReference type="WBParaSite" id="sdigi.contig13.g1339.t1"/>
    </source>
</evidence>
<reference evidence="3" key="1">
    <citation type="submission" date="2022-11" db="UniProtKB">
        <authorList>
            <consortium name="WormBaseParasite"/>
        </authorList>
    </citation>
    <scope>IDENTIFICATION</scope>
</reference>
<accession>A0A915PLM2</accession>
<feature type="region of interest" description="Disordered" evidence="1">
    <location>
        <begin position="1"/>
        <end position="28"/>
    </location>
</feature>
<dbReference type="Proteomes" id="UP000887581">
    <property type="component" value="Unplaced"/>
</dbReference>
<evidence type="ECO:0000256" key="1">
    <source>
        <dbReference type="SAM" id="MobiDB-lite"/>
    </source>
</evidence>
<protein>
    <submittedName>
        <fullName evidence="3">Uncharacterized protein</fullName>
    </submittedName>
</protein>
<organism evidence="2 3">
    <name type="scientific">Setaria digitata</name>
    <dbReference type="NCBI Taxonomy" id="48799"/>
    <lineage>
        <taxon>Eukaryota</taxon>
        <taxon>Metazoa</taxon>
        <taxon>Ecdysozoa</taxon>
        <taxon>Nematoda</taxon>
        <taxon>Chromadorea</taxon>
        <taxon>Rhabditida</taxon>
        <taxon>Spirurina</taxon>
        <taxon>Spiruromorpha</taxon>
        <taxon>Filarioidea</taxon>
        <taxon>Setariidae</taxon>
        <taxon>Setaria</taxon>
    </lineage>
</organism>
<dbReference type="AlphaFoldDB" id="A0A915PLM2"/>
<evidence type="ECO:0000313" key="2">
    <source>
        <dbReference type="Proteomes" id="UP000887581"/>
    </source>
</evidence>